<gene>
    <name evidence="2" type="ORF">J2739_003157</name>
</gene>
<accession>A0ABU1NFY3</accession>
<name>A0ABU1NFY3_9BURK</name>
<reference evidence="2 3" key="1">
    <citation type="submission" date="2023-07" db="EMBL/GenBank/DDBJ databases">
        <title>Sorghum-associated microbial communities from plants grown in Nebraska, USA.</title>
        <authorList>
            <person name="Schachtman D."/>
        </authorList>
    </citation>
    <scope>NUCLEOTIDE SEQUENCE [LARGE SCALE GENOMIC DNA]</scope>
    <source>
        <strain evidence="2 3">DS1781</strain>
    </source>
</reference>
<keyword evidence="3" id="KW-1185">Reference proteome</keyword>
<protein>
    <submittedName>
        <fullName evidence="2">Uncharacterized protein</fullName>
    </submittedName>
</protein>
<dbReference type="RefSeq" id="WP_309903248.1">
    <property type="nucleotide sequence ID" value="NZ_JAVDRF010000006.1"/>
</dbReference>
<evidence type="ECO:0000313" key="3">
    <source>
        <dbReference type="Proteomes" id="UP001184230"/>
    </source>
</evidence>
<keyword evidence="1" id="KW-0472">Membrane</keyword>
<sequence length="68" mass="6706">MKIMWNYGAIGLLTLAAAAVVAMGEPASAELKLAEAASAVSGVGATALCFLISPASVAAMPDRSTKAP</sequence>
<proteinExistence type="predicted"/>
<organism evidence="2 3">
    <name type="scientific">Variovorax soli</name>
    <dbReference type="NCBI Taxonomy" id="376815"/>
    <lineage>
        <taxon>Bacteria</taxon>
        <taxon>Pseudomonadati</taxon>
        <taxon>Pseudomonadota</taxon>
        <taxon>Betaproteobacteria</taxon>
        <taxon>Burkholderiales</taxon>
        <taxon>Comamonadaceae</taxon>
        <taxon>Variovorax</taxon>
    </lineage>
</organism>
<evidence type="ECO:0000256" key="1">
    <source>
        <dbReference type="SAM" id="Phobius"/>
    </source>
</evidence>
<keyword evidence="1" id="KW-1133">Transmembrane helix</keyword>
<comment type="caution">
    <text evidence="2">The sequence shown here is derived from an EMBL/GenBank/DDBJ whole genome shotgun (WGS) entry which is preliminary data.</text>
</comment>
<evidence type="ECO:0000313" key="2">
    <source>
        <dbReference type="EMBL" id="MDR6537380.1"/>
    </source>
</evidence>
<keyword evidence="1" id="KW-0812">Transmembrane</keyword>
<dbReference type="EMBL" id="JAVDRF010000006">
    <property type="protein sequence ID" value="MDR6537380.1"/>
    <property type="molecule type" value="Genomic_DNA"/>
</dbReference>
<feature type="transmembrane region" description="Helical" evidence="1">
    <location>
        <begin position="39"/>
        <end position="60"/>
    </location>
</feature>
<dbReference type="Proteomes" id="UP001184230">
    <property type="component" value="Unassembled WGS sequence"/>
</dbReference>